<dbReference type="PROSITE" id="PS00216">
    <property type="entry name" value="SUGAR_TRANSPORT_1"/>
    <property type="match status" value="1"/>
</dbReference>
<evidence type="ECO:0000256" key="4">
    <source>
        <dbReference type="ARBA" id="ARBA00023136"/>
    </source>
</evidence>
<feature type="domain" description="Major facilitator superfamily (MFS) profile" evidence="6">
    <location>
        <begin position="35"/>
        <end position="538"/>
    </location>
</feature>
<dbReference type="GO" id="GO:0022857">
    <property type="term" value="F:transmembrane transporter activity"/>
    <property type="evidence" value="ECO:0007669"/>
    <property type="project" value="InterPro"/>
</dbReference>
<feature type="transmembrane region" description="Helical" evidence="5">
    <location>
        <begin position="450"/>
        <end position="470"/>
    </location>
</feature>
<dbReference type="EMBL" id="QQZZ01000179">
    <property type="protein sequence ID" value="RMZ37267.1"/>
    <property type="molecule type" value="Genomic_DNA"/>
</dbReference>
<feature type="transmembrane region" description="Helical" evidence="5">
    <location>
        <begin position="410"/>
        <end position="429"/>
    </location>
</feature>
<feature type="transmembrane region" description="Helical" evidence="5">
    <location>
        <begin position="186"/>
        <end position="208"/>
    </location>
</feature>
<gene>
    <name evidence="7" type="ORF">CA14_012150</name>
</gene>
<evidence type="ECO:0000256" key="3">
    <source>
        <dbReference type="ARBA" id="ARBA00022989"/>
    </source>
</evidence>
<evidence type="ECO:0000256" key="2">
    <source>
        <dbReference type="ARBA" id="ARBA00022692"/>
    </source>
</evidence>
<keyword evidence="3 5" id="KW-1133">Transmembrane helix</keyword>
<evidence type="ECO:0000259" key="6">
    <source>
        <dbReference type="PROSITE" id="PS50850"/>
    </source>
</evidence>
<dbReference type="InterPro" id="IPR011701">
    <property type="entry name" value="MFS"/>
</dbReference>
<feature type="transmembrane region" description="Helical" evidence="5">
    <location>
        <begin position="269"/>
        <end position="288"/>
    </location>
</feature>
<evidence type="ECO:0000256" key="1">
    <source>
        <dbReference type="ARBA" id="ARBA00004141"/>
    </source>
</evidence>
<feature type="transmembrane region" description="Helical" evidence="5">
    <location>
        <begin position="132"/>
        <end position="150"/>
    </location>
</feature>
<dbReference type="InterPro" id="IPR036259">
    <property type="entry name" value="MFS_trans_sf"/>
</dbReference>
<name>A0AB74BV61_ASPFL</name>
<feature type="transmembrane region" description="Helical" evidence="5">
    <location>
        <begin position="312"/>
        <end position="333"/>
    </location>
</feature>
<dbReference type="SUPFAM" id="SSF103473">
    <property type="entry name" value="MFS general substrate transporter"/>
    <property type="match status" value="2"/>
</dbReference>
<feature type="transmembrane region" description="Helical" evidence="5">
    <location>
        <begin position="70"/>
        <end position="89"/>
    </location>
</feature>
<protein>
    <recommendedName>
        <fullName evidence="6">Major facilitator superfamily (MFS) profile domain-containing protein</fullName>
    </recommendedName>
</protein>
<reference evidence="7 8" key="1">
    <citation type="submission" date="2018-07" db="EMBL/GenBank/DDBJ databases">
        <title>Identification of spontaneous genetic mutation associated with occurrence of a yellow conidial color mutant of Aspergillus flavus.</title>
        <authorList>
            <person name="Chang P.-K."/>
            <person name="Mack B.M."/>
            <person name="Scharfenstein L."/>
            <person name="Gilbert M.K."/>
        </authorList>
    </citation>
    <scope>NUCLEOTIDE SEQUENCE [LARGE SCALE GENOMIC DNA]</scope>
    <source>
        <strain evidence="7 8">CA14</strain>
    </source>
</reference>
<feature type="transmembrane region" description="Helical" evidence="5">
    <location>
        <begin position="162"/>
        <end position="180"/>
    </location>
</feature>
<feature type="transmembrane region" description="Helical" evidence="5">
    <location>
        <begin position="238"/>
        <end position="257"/>
    </location>
</feature>
<evidence type="ECO:0000313" key="7">
    <source>
        <dbReference type="EMBL" id="RMZ37267.1"/>
    </source>
</evidence>
<dbReference type="Pfam" id="PF07690">
    <property type="entry name" value="MFS_1"/>
    <property type="match status" value="1"/>
</dbReference>
<proteinExistence type="predicted"/>
<organism evidence="7 8">
    <name type="scientific">Aspergillus flavus</name>
    <dbReference type="NCBI Taxonomy" id="5059"/>
    <lineage>
        <taxon>Eukaryota</taxon>
        <taxon>Fungi</taxon>
        <taxon>Dikarya</taxon>
        <taxon>Ascomycota</taxon>
        <taxon>Pezizomycotina</taxon>
        <taxon>Eurotiomycetes</taxon>
        <taxon>Eurotiomycetidae</taxon>
        <taxon>Eurotiales</taxon>
        <taxon>Aspergillaceae</taxon>
        <taxon>Aspergillus</taxon>
        <taxon>Aspergillus subgen. Circumdati</taxon>
    </lineage>
</organism>
<dbReference type="Proteomes" id="UP000275480">
    <property type="component" value="Unassembled WGS sequence"/>
</dbReference>
<keyword evidence="4 5" id="KW-0472">Membrane</keyword>
<dbReference type="PANTHER" id="PTHR23501">
    <property type="entry name" value="MAJOR FACILITATOR SUPERFAMILY"/>
    <property type="match status" value="1"/>
</dbReference>
<dbReference type="PROSITE" id="PS50850">
    <property type="entry name" value="MFS"/>
    <property type="match status" value="1"/>
</dbReference>
<dbReference type="InterPro" id="IPR005829">
    <property type="entry name" value="Sugar_transporter_CS"/>
</dbReference>
<keyword evidence="2 5" id="KW-0812">Transmembrane</keyword>
<comment type="caution">
    <text evidence="7">The sequence shown here is derived from an EMBL/GenBank/DDBJ whole genome shotgun (WGS) entry which is preliminary data.</text>
</comment>
<feature type="transmembrane region" description="Helical" evidence="5">
    <location>
        <begin position="378"/>
        <end position="398"/>
    </location>
</feature>
<evidence type="ECO:0000256" key="5">
    <source>
        <dbReference type="SAM" id="Phobius"/>
    </source>
</evidence>
<dbReference type="PANTHER" id="PTHR23501:SF43">
    <property type="entry name" value="MULTIDRUG TRANSPORTER, PUTATIVE (AFU_ORTHOLOGUE AFUA_6G03040)-RELATED"/>
    <property type="match status" value="1"/>
</dbReference>
<sequence>MDNSKIPAEVKSPIVLSESGTIKDQYITGVRLYLITASLCMCLFLTNLEIPIVNTSAFSITREIGGLDKVYWIITAYMLGYVGVLVISAKFSDLFGRKSSLIAAVLIFIIFSGACGASQSIVQLIIFRAFQGIGGAGNYSLCAAIILELVPPEKYAKYTSSVAIVYALSLLLGPIFGGAISESSTWRWVFLLNIPPAALAGIILILVLPNRFPNHHIPRDERTRFSSQKSIREAFRQVDILGSSMLLVATVCLVAALEEANQEYEWRSPFTIVMLVISGVTWVVFLAWERRVTLASSQVDPVFPWRFVHNRVWMGMLLNSIFLGGTWFVTIFQLPQRFQVVNGLSPLQAGIRFIPFTVAAPVGSALSSVVGKAFKIPLVYLVLLASIIQVVGFALLSTLSASLTITAAQYGYQIIAGFGCGINISLLILMTPFTVEERDKAVAMGAVAQFRVMGGSIFLAIVTSVSNGFIRSHLRGFLNDDQLHSVLHSAAAVPMLPLDAQTLVRTVFSESYNMQMKILAGCAGGQVLASLLMWQKEQIVV</sequence>
<evidence type="ECO:0000313" key="8">
    <source>
        <dbReference type="Proteomes" id="UP000275480"/>
    </source>
</evidence>
<dbReference type="InterPro" id="IPR020846">
    <property type="entry name" value="MFS_dom"/>
</dbReference>
<comment type="subcellular location">
    <subcellularLocation>
        <location evidence="1">Membrane</location>
        <topology evidence="1">Multi-pass membrane protein</topology>
    </subcellularLocation>
</comment>
<feature type="transmembrane region" description="Helical" evidence="5">
    <location>
        <begin position="353"/>
        <end position="371"/>
    </location>
</feature>
<dbReference type="Gene3D" id="1.20.1720.10">
    <property type="entry name" value="Multidrug resistance protein D"/>
    <property type="match status" value="2"/>
</dbReference>
<dbReference type="AlphaFoldDB" id="A0AB74BV61"/>
<accession>A0AB74BV61</accession>
<feature type="transmembrane region" description="Helical" evidence="5">
    <location>
        <begin position="101"/>
        <end position="126"/>
    </location>
</feature>
<dbReference type="GO" id="GO:0005886">
    <property type="term" value="C:plasma membrane"/>
    <property type="evidence" value="ECO:0007669"/>
    <property type="project" value="TreeGrafter"/>
</dbReference>
<feature type="transmembrane region" description="Helical" evidence="5">
    <location>
        <begin position="32"/>
        <end position="50"/>
    </location>
</feature>